<dbReference type="RefSeq" id="WP_047231833.1">
    <property type="nucleotide sequence ID" value="NZ_JNBQ01000003.1"/>
</dbReference>
<keyword evidence="2" id="KW-1185">Reference proteome</keyword>
<dbReference type="EMBL" id="JNBQ01000003">
    <property type="protein sequence ID" value="KLN35747.1"/>
    <property type="molecule type" value="Genomic_DNA"/>
</dbReference>
<name>A0A0H2L6B9_9MICO</name>
<protein>
    <submittedName>
        <fullName evidence="1">Uncharacterized protein</fullName>
    </submittedName>
</protein>
<dbReference type="STRING" id="264251.FB00_05520"/>
<organism evidence="1 2">
    <name type="scientific">Cellulosimicrobium funkei</name>
    <dbReference type="NCBI Taxonomy" id="264251"/>
    <lineage>
        <taxon>Bacteria</taxon>
        <taxon>Bacillati</taxon>
        <taxon>Actinomycetota</taxon>
        <taxon>Actinomycetes</taxon>
        <taxon>Micrococcales</taxon>
        <taxon>Promicromonosporaceae</taxon>
        <taxon>Cellulosimicrobium</taxon>
    </lineage>
</organism>
<reference evidence="1 2" key="1">
    <citation type="submission" date="2014-05" db="EMBL/GenBank/DDBJ databases">
        <title>Cellulosimicrobium funkei U11 genome.</title>
        <authorList>
            <person name="Hu C."/>
            <person name="Gong Y."/>
            <person name="Wan W."/>
            <person name="Jiang M."/>
        </authorList>
    </citation>
    <scope>NUCLEOTIDE SEQUENCE [LARGE SCALE GENOMIC DNA]</scope>
    <source>
        <strain evidence="1 2">U11</strain>
    </source>
</reference>
<dbReference type="Proteomes" id="UP000035265">
    <property type="component" value="Unassembled WGS sequence"/>
</dbReference>
<dbReference type="AlphaFoldDB" id="A0A0H2L6B9"/>
<dbReference type="PATRIC" id="fig|264251.5.peg.1133"/>
<proteinExistence type="predicted"/>
<evidence type="ECO:0000313" key="1">
    <source>
        <dbReference type="EMBL" id="KLN35747.1"/>
    </source>
</evidence>
<evidence type="ECO:0000313" key="2">
    <source>
        <dbReference type="Proteomes" id="UP000035265"/>
    </source>
</evidence>
<gene>
    <name evidence="1" type="ORF">FB00_05520</name>
</gene>
<comment type="caution">
    <text evidence="1">The sequence shown here is derived from an EMBL/GenBank/DDBJ whole genome shotgun (WGS) entry which is preliminary data.</text>
</comment>
<sequence>MSSSSPPPPSPCVAAPFGVTLARTRVLTAQDDVARAGAALVAPDLPWAGHARASYDDAAAERRSGLLRVGMLLDSCLLRLDALTVLAEADVARIRAELAAAGVP</sequence>
<accession>A0A0H2L6B9</accession>